<keyword evidence="3" id="KW-1185">Reference proteome</keyword>
<evidence type="ECO:0000256" key="1">
    <source>
        <dbReference type="SAM" id="MobiDB-lite"/>
    </source>
</evidence>
<accession>A0A9W4UCK4</accession>
<proteinExistence type="predicted"/>
<dbReference type="EMBL" id="CAOQHR010000004">
    <property type="protein sequence ID" value="CAI6333721.1"/>
    <property type="molecule type" value="Genomic_DNA"/>
</dbReference>
<reference evidence="2" key="1">
    <citation type="submission" date="2023-01" db="EMBL/GenBank/DDBJ databases">
        <authorList>
            <person name="Van Ghelder C."/>
            <person name="Rancurel C."/>
        </authorList>
    </citation>
    <scope>NUCLEOTIDE SEQUENCE</scope>
    <source>
        <strain evidence="2">CNCM I-4278</strain>
    </source>
</reference>
<evidence type="ECO:0000313" key="3">
    <source>
        <dbReference type="Proteomes" id="UP001152607"/>
    </source>
</evidence>
<dbReference type="Proteomes" id="UP001152607">
    <property type="component" value="Unassembled WGS sequence"/>
</dbReference>
<comment type="caution">
    <text evidence="2">The sequence shown here is derived from an EMBL/GenBank/DDBJ whole genome shotgun (WGS) entry which is preliminary data.</text>
</comment>
<protein>
    <submittedName>
        <fullName evidence="2">Uncharacterized protein</fullName>
    </submittedName>
</protein>
<feature type="compositionally biased region" description="Low complexity" evidence="1">
    <location>
        <begin position="167"/>
        <end position="186"/>
    </location>
</feature>
<evidence type="ECO:0000313" key="2">
    <source>
        <dbReference type="EMBL" id="CAI6333721.1"/>
    </source>
</evidence>
<dbReference type="AlphaFoldDB" id="A0A9W4UCK4"/>
<feature type="region of interest" description="Disordered" evidence="1">
    <location>
        <begin position="166"/>
        <end position="220"/>
    </location>
</feature>
<organism evidence="2 3">
    <name type="scientific">Periconia digitata</name>
    <dbReference type="NCBI Taxonomy" id="1303443"/>
    <lineage>
        <taxon>Eukaryota</taxon>
        <taxon>Fungi</taxon>
        <taxon>Dikarya</taxon>
        <taxon>Ascomycota</taxon>
        <taxon>Pezizomycotina</taxon>
        <taxon>Dothideomycetes</taxon>
        <taxon>Pleosporomycetidae</taxon>
        <taxon>Pleosporales</taxon>
        <taxon>Massarineae</taxon>
        <taxon>Periconiaceae</taxon>
        <taxon>Periconia</taxon>
    </lineage>
</organism>
<sequence>MSNWSTTHIVRPSGLDIMPNTLIPSAFSTSTIWKTATSTSTIMHDVTKTASRIATTTLTKTIMGTTTTTLATTITKTKTIINGTAIPTSIYEALVEAVQAPGQIPLPAINWAIGAVLMGSGLGLAGYLGTIYGRRTAQNNPSSRAEALARVSTVLAEDETLRQGLEAARPPIRHIIPASSSSSSSNPRKRKASHEQDEIDPHISGPPSQQRYSAANPRIPHLRLRRRANAVVYPARFPVLPFPRIHHPPMLQRYTAASRIWTPPSGN</sequence>
<gene>
    <name evidence="2" type="ORF">PDIGIT_LOCUS6769</name>
</gene>
<name>A0A9W4UCK4_9PLEO</name>